<feature type="transmembrane region" description="Helical" evidence="8">
    <location>
        <begin position="21"/>
        <end position="43"/>
    </location>
</feature>
<evidence type="ECO:0000256" key="2">
    <source>
        <dbReference type="ARBA" id="ARBA00022469"/>
    </source>
</evidence>
<dbReference type="Pfam" id="PF05151">
    <property type="entry name" value="PsbM"/>
    <property type="match status" value="1"/>
</dbReference>
<keyword evidence="8" id="KW-0793">Thylakoid</keyword>
<evidence type="ECO:0000256" key="7">
    <source>
        <dbReference type="ARBA" id="ARBA00023276"/>
    </source>
</evidence>
<evidence type="ECO:0000256" key="4">
    <source>
        <dbReference type="ARBA" id="ARBA00022692"/>
    </source>
</evidence>
<keyword evidence="3 8" id="KW-0602">Photosynthesis</keyword>
<organism evidence="9">
    <name type="scientific">Houttuynia cordata</name>
    <name type="common">Chameleon plant</name>
    <dbReference type="NCBI Taxonomy" id="16752"/>
    <lineage>
        <taxon>Eukaryota</taxon>
        <taxon>Viridiplantae</taxon>
        <taxon>Streptophyta</taxon>
        <taxon>Embryophyta</taxon>
        <taxon>Tracheophyta</taxon>
        <taxon>Spermatophyta</taxon>
        <taxon>Magnoliopsida</taxon>
        <taxon>Magnoliidae</taxon>
        <taxon>Piperales</taxon>
        <taxon>Saururaceae</taxon>
        <taxon>Houttuynia</taxon>
    </lineage>
</organism>
<evidence type="ECO:0000313" key="9">
    <source>
        <dbReference type="EMBL" id="QJA27982.1"/>
    </source>
</evidence>
<geneLocation type="chloroplast" evidence="9"/>
<evidence type="ECO:0000256" key="8">
    <source>
        <dbReference type="HAMAP-Rule" id="MF_00438"/>
    </source>
</evidence>
<accession>A0A6H1YHW4</accession>
<dbReference type="HAMAP" id="MF_00438">
    <property type="entry name" value="PSII_PsbM"/>
    <property type="match status" value="1"/>
</dbReference>
<comment type="subunit">
    <text evidence="8">PSII is composed of 1 copy each of membrane proteins PsbA, PsbB, PsbC, PsbD, PsbE, PsbF, PsbH, PsbI, PsbJ, PsbK, PsbL, PsbM, PsbT, PsbX, PsbY, PsbZ, Psb30/Ycf12, at least 3 peripheral proteins of the oxygen-evolving complex and a large number of cofactors. It forms dimeric complexes.</text>
</comment>
<keyword evidence="9" id="KW-0934">Plastid</keyword>
<name>A0A6H1YHW4_HOUCO</name>
<evidence type="ECO:0000256" key="5">
    <source>
        <dbReference type="ARBA" id="ARBA00022989"/>
    </source>
</evidence>
<comment type="subcellular location">
    <subcellularLocation>
        <location evidence="1">Membrane</location>
        <topology evidence="1">Single-pass membrane protein</topology>
    </subcellularLocation>
    <subcellularLocation>
        <location evidence="8">Plastid</location>
        <location evidence="8">Chloroplast thylakoid membrane</location>
        <topology evidence="8">Single-pass membrane protein</topology>
    </subcellularLocation>
</comment>
<keyword evidence="9" id="KW-0150">Chloroplast</keyword>
<protein>
    <recommendedName>
        <fullName evidence="8">Photosystem II reaction center protein M</fullName>
        <shortName evidence="8">PSII-M</shortName>
    </recommendedName>
</protein>
<dbReference type="GO" id="GO:0009535">
    <property type="term" value="C:chloroplast thylakoid membrane"/>
    <property type="evidence" value="ECO:0007669"/>
    <property type="project" value="UniProtKB-SubCell"/>
</dbReference>
<evidence type="ECO:0000256" key="3">
    <source>
        <dbReference type="ARBA" id="ARBA00022531"/>
    </source>
</evidence>
<sequence length="50" mass="5610">MGLDPELLRSKKTDEIMEVNILAFIATALFILVPTAFLLIIYVKTVSQND</sequence>
<dbReference type="NCBIfam" id="TIGR03038">
    <property type="entry name" value="PS_II_psbM"/>
    <property type="match status" value="1"/>
</dbReference>
<reference evidence="9" key="1">
    <citation type="journal article" date="2019" name="Mitochondrial DNA Part B Resour">
        <title>The complete chloroplast genome of Houttuynia cordata Thunb. (Family: Saururaceae).</title>
        <authorList>
            <person name="Yu F."/>
            <person name="Liu Y."/>
            <person name="Zhang R."/>
        </authorList>
    </citation>
    <scope>NUCLEOTIDE SEQUENCE</scope>
</reference>
<gene>
    <name evidence="8 9" type="primary">psbM</name>
</gene>
<dbReference type="InterPro" id="IPR007826">
    <property type="entry name" value="PSII_PsbM"/>
</dbReference>
<dbReference type="SUPFAM" id="SSF161033">
    <property type="entry name" value="Photosystem II reaction center protein M, PsbM"/>
    <property type="match status" value="1"/>
</dbReference>
<comment type="similarity">
    <text evidence="8">Belongs to the PsbM family.</text>
</comment>
<evidence type="ECO:0000256" key="6">
    <source>
        <dbReference type="ARBA" id="ARBA00023136"/>
    </source>
</evidence>
<dbReference type="GO" id="GO:0009523">
    <property type="term" value="C:photosystem II"/>
    <property type="evidence" value="ECO:0007669"/>
    <property type="project" value="UniProtKB-KW"/>
</dbReference>
<keyword evidence="4 8" id="KW-0812">Transmembrane</keyword>
<dbReference type="GO" id="GO:0019684">
    <property type="term" value="P:photosynthesis, light reaction"/>
    <property type="evidence" value="ECO:0007669"/>
    <property type="project" value="InterPro"/>
</dbReference>
<dbReference type="AlphaFoldDB" id="A0A6H1YHW4"/>
<evidence type="ECO:0000256" key="1">
    <source>
        <dbReference type="ARBA" id="ARBA00004167"/>
    </source>
</evidence>
<dbReference type="PANTHER" id="PTHR35774">
    <property type="entry name" value="PHOTOSYSTEM II REACTION CENTER PROTEIN M"/>
    <property type="match status" value="1"/>
</dbReference>
<proteinExistence type="inferred from homology"/>
<comment type="function">
    <text evidence="8">One of the components of the core complex of photosystem II (PSII). PSII is a light-driven water:plastoquinone oxidoreductase that uses light energy to abstract electrons from H(2)O, generating O(2) and a proton gradient subsequently used for ATP formation. It consists of a core antenna complex that captures photons, and an electron transfer chain that converts photonic excitation into a charge separation. This subunit is found at the monomer-monomer interface.</text>
</comment>
<dbReference type="PANTHER" id="PTHR35774:SF1">
    <property type="entry name" value="PHOTOSYSTEM II REACTION CENTER PROTEIN M"/>
    <property type="match status" value="1"/>
</dbReference>
<keyword evidence="7 8" id="KW-0604">Photosystem II</keyword>
<keyword evidence="6 8" id="KW-0472">Membrane</keyword>
<dbReference type="EMBL" id="MN475921">
    <property type="protein sequence ID" value="QJA27982.1"/>
    <property type="molecule type" value="Genomic_DNA"/>
</dbReference>
<keyword evidence="5 8" id="KW-1133">Transmembrane helix</keyword>
<keyword evidence="2 8" id="KW-0674">Reaction center</keyword>
<dbReference type="InterPro" id="IPR037269">
    <property type="entry name" value="PSII_PsbM_sf"/>
</dbReference>